<name>A0A0L0F0P9_9EUKA</name>
<dbReference type="RefSeq" id="XP_014143620.1">
    <property type="nucleotide sequence ID" value="XM_014288145.1"/>
</dbReference>
<accession>A0A0L0F0P9</accession>
<keyword evidence="2" id="KW-1185">Reference proteome</keyword>
<organism evidence="1 2">
    <name type="scientific">Sphaeroforma arctica JP610</name>
    <dbReference type="NCBI Taxonomy" id="667725"/>
    <lineage>
        <taxon>Eukaryota</taxon>
        <taxon>Ichthyosporea</taxon>
        <taxon>Ichthyophonida</taxon>
        <taxon>Sphaeroforma</taxon>
    </lineage>
</organism>
<feature type="non-terminal residue" evidence="1">
    <location>
        <position position="1"/>
    </location>
</feature>
<protein>
    <submittedName>
        <fullName evidence="1">Uncharacterized protein</fullName>
    </submittedName>
</protein>
<feature type="non-terminal residue" evidence="1">
    <location>
        <position position="81"/>
    </location>
</feature>
<reference evidence="1 2" key="1">
    <citation type="submission" date="2011-02" db="EMBL/GenBank/DDBJ databases">
        <title>The Genome Sequence of Sphaeroforma arctica JP610.</title>
        <authorList>
            <consortium name="The Broad Institute Genome Sequencing Platform"/>
            <person name="Russ C."/>
            <person name="Cuomo C."/>
            <person name="Young S.K."/>
            <person name="Zeng Q."/>
            <person name="Gargeya S."/>
            <person name="Alvarado L."/>
            <person name="Berlin A."/>
            <person name="Chapman S.B."/>
            <person name="Chen Z."/>
            <person name="Freedman E."/>
            <person name="Gellesch M."/>
            <person name="Goldberg J."/>
            <person name="Griggs A."/>
            <person name="Gujja S."/>
            <person name="Heilman E."/>
            <person name="Heiman D."/>
            <person name="Howarth C."/>
            <person name="Mehta T."/>
            <person name="Neiman D."/>
            <person name="Pearson M."/>
            <person name="Roberts A."/>
            <person name="Saif S."/>
            <person name="Shea T."/>
            <person name="Shenoy N."/>
            <person name="Sisk P."/>
            <person name="Stolte C."/>
            <person name="Sykes S."/>
            <person name="White J."/>
            <person name="Yandava C."/>
            <person name="Burger G."/>
            <person name="Gray M.W."/>
            <person name="Holland P.W.H."/>
            <person name="King N."/>
            <person name="Lang F.B.F."/>
            <person name="Roger A.J."/>
            <person name="Ruiz-Trillo I."/>
            <person name="Haas B."/>
            <person name="Nusbaum C."/>
            <person name="Birren B."/>
        </authorList>
    </citation>
    <scope>NUCLEOTIDE SEQUENCE [LARGE SCALE GENOMIC DNA]</scope>
    <source>
        <strain evidence="1 2">JP610</strain>
    </source>
</reference>
<evidence type="ECO:0000313" key="2">
    <source>
        <dbReference type="Proteomes" id="UP000054560"/>
    </source>
</evidence>
<dbReference type="EMBL" id="KQ253611">
    <property type="protein sequence ID" value="KNC69718.1"/>
    <property type="molecule type" value="Genomic_DNA"/>
</dbReference>
<dbReference type="GeneID" id="25918271"/>
<gene>
    <name evidence="1" type="ORF">SARC_17767</name>
</gene>
<sequence>VLLYEQMPYLIEDLVHNETAAMTIAAVFNNNATLTNTITAGQIRDTLLIMQQGYKHSTALMSLLRTMFKGESGPYQVCLLH</sequence>
<proteinExistence type="predicted"/>
<dbReference type="AlphaFoldDB" id="A0A0L0F0P9"/>
<dbReference type="Proteomes" id="UP000054560">
    <property type="component" value="Unassembled WGS sequence"/>
</dbReference>
<evidence type="ECO:0000313" key="1">
    <source>
        <dbReference type="EMBL" id="KNC69718.1"/>
    </source>
</evidence>